<comment type="caution">
    <text evidence="2">The sequence shown here is derived from an EMBL/GenBank/DDBJ whole genome shotgun (WGS) entry which is preliminary data.</text>
</comment>
<dbReference type="InterPro" id="IPR013096">
    <property type="entry name" value="Cupin_2"/>
</dbReference>
<organism evidence="2 3">
    <name type="scientific">Paractinoplanes toevensis</name>
    <dbReference type="NCBI Taxonomy" id="571911"/>
    <lineage>
        <taxon>Bacteria</taxon>
        <taxon>Bacillati</taxon>
        <taxon>Actinomycetota</taxon>
        <taxon>Actinomycetes</taxon>
        <taxon>Micromonosporales</taxon>
        <taxon>Micromonosporaceae</taxon>
        <taxon>Paractinoplanes</taxon>
    </lineage>
</organism>
<dbReference type="EMBL" id="BOQN01000112">
    <property type="protein sequence ID" value="GIM96247.1"/>
    <property type="molecule type" value="Genomic_DNA"/>
</dbReference>
<reference evidence="2 3" key="1">
    <citation type="submission" date="2021-03" db="EMBL/GenBank/DDBJ databases">
        <title>Whole genome shotgun sequence of Actinoplanes toevensis NBRC 105298.</title>
        <authorList>
            <person name="Komaki H."/>
            <person name="Tamura T."/>
        </authorList>
    </citation>
    <scope>NUCLEOTIDE SEQUENCE [LARGE SCALE GENOMIC DNA]</scope>
    <source>
        <strain evidence="2 3">NBRC 105298</strain>
    </source>
</reference>
<gene>
    <name evidence="2" type="ORF">Ato02nite_080400</name>
</gene>
<name>A0A919W9S7_9ACTN</name>
<protein>
    <recommendedName>
        <fullName evidence="1">Cupin type-2 domain-containing protein</fullName>
    </recommendedName>
</protein>
<dbReference type="Pfam" id="PF07883">
    <property type="entry name" value="Cupin_2"/>
    <property type="match status" value="1"/>
</dbReference>
<keyword evidence="3" id="KW-1185">Reference proteome</keyword>
<evidence type="ECO:0000313" key="3">
    <source>
        <dbReference type="Proteomes" id="UP000677082"/>
    </source>
</evidence>
<dbReference type="AlphaFoldDB" id="A0A919W9S7"/>
<proteinExistence type="predicted"/>
<dbReference type="SUPFAM" id="SSF51182">
    <property type="entry name" value="RmlC-like cupins"/>
    <property type="match status" value="1"/>
</dbReference>
<evidence type="ECO:0000313" key="2">
    <source>
        <dbReference type="EMBL" id="GIM96247.1"/>
    </source>
</evidence>
<dbReference type="Proteomes" id="UP000677082">
    <property type="component" value="Unassembled WGS sequence"/>
</dbReference>
<accession>A0A919W9S7</accession>
<sequence length="144" mass="14609">MFAATPGGGSRPFPASGPAPVVALSFTTVPGMGIFSFDVSVGRPVDAYGSVGLTAQKLVRGAAVEVTVLHVAAGGEIGRHPATADQLFLVTAGRGAVRTGDDDWEPIGAGQAILWRAGVDHATRAEAGITAVVVEMEDMPAQAR</sequence>
<evidence type="ECO:0000259" key="1">
    <source>
        <dbReference type="Pfam" id="PF07883"/>
    </source>
</evidence>
<dbReference type="InterPro" id="IPR014710">
    <property type="entry name" value="RmlC-like_jellyroll"/>
</dbReference>
<dbReference type="InterPro" id="IPR011051">
    <property type="entry name" value="RmlC_Cupin_sf"/>
</dbReference>
<dbReference type="Gene3D" id="2.60.120.10">
    <property type="entry name" value="Jelly Rolls"/>
    <property type="match status" value="1"/>
</dbReference>
<feature type="domain" description="Cupin type-2" evidence="1">
    <location>
        <begin position="69"/>
        <end position="128"/>
    </location>
</feature>